<feature type="domain" description="HAMP" evidence="9">
    <location>
        <begin position="216"/>
        <end position="269"/>
    </location>
</feature>
<keyword evidence="6" id="KW-0812">Transmembrane</keyword>
<dbReference type="Pfam" id="PF00015">
    <property type="entry name" value="MCPsignal"/>
    <property type="match status" value="1"/>
</dbReference>
<organism evidence="10 11">
    <name type="scientific">Microvirga brassicacearum</name>
    <dbReference type="NCBI Taxonomy" id="2580413"/>
    <lineage>
        <taxon>Bacteria</taxon>
        <taxon>Pseudomonadati</taxon>
        <taxon>Pseudomonadota</taxon>
        <taxon>Alphaproteobacteria</taxon>
        <taxon>Hyphomicrobiales</taxon>
        <taxon>Methylobacteriaceae</taxon>
        <taxon>Microvirga</taxon>
    </lineage>
</organism>
<reference evidence="10 11" key="1">
    <citation type="journal article" date="2019" name="Microorganisms">
        <title>Genome Insights into the Novel Species Microvirga brassicacearum, a Rapeseed Endophyte with Biotechnological Potential.</title>
        <authorList>
            <person name="Jimenez-Gomez A."/>
            <person name="Saati-Santamaria Z."/>
            <person name="Igual J.M."/>
            <person name="Rivas R."/>
            <person name="Mateos P.F."/>
            <person name="Garcia-Fraile P."/>
        </authorList>
    </citation>
    <scope>NUCLEOTIDE SEQUENCE [LARGE SCALE GENOMIC DNA]</scope>
    <source>
        <strain evidence="10 11">CDVBN77</strain>
    </source>
</reference>
<evidence type="ECO:0000256" key="6">
    <source>
        <dbReference type="SAM" id="Phobius"/>
    </source>
</evidence>
<evidence type="ECO:0000313" key="10">
    <source>
        <dbReference type="EMBL" id="KAB0264300.1"/>
    </source>
</evidence>
<dbReference type="PANTHER" id="PTHR32089:SF112">
    <property type="entry name" value="LYSOZYME-LIKE PROTEIN-RELATED"/>
    <property type="match status" value="1"/>
</dbReference>
<comment type="caution">
    <text evidence="10">The sequence shown here is derived from an EMBL/GenBank/DDBJ whole genome shotgun (WGS) entry which is preliminary data.</text>
</comment>
<dbReference type="InterPro" id="IPR003660">
    <property type="entry name" value="HAMP_dom"/>
</dbReference>
<dbReference type="AlphaFoldDB" id="A0A5N3P3J8"/>
<evidence type="ECO:0000313" key="11">
    <source>
        <dbReference type="Proteomes" id="UP000325684"/>
    </source>
</evidence>
<dbReference type="PRINTS" id="PR00260">
    <property type="entry name" value="CHEMTRNSDUCR"/>
</dbReference>
<dbReference type="PROSITE" id="PS50192">
    <property type="entry name" value="T_SNARE"/>
    <property type="match status" value="1"/>
</dbReference>
<evidence type="ECO:0000256" key="2">
    <source>
        <dbReference type="ARBA" id="ARBA00022519"/>
    </source>
</evidence>
<dbReference type="InterPro" id="IPR004089">
    <property type="entry name" value="MCPsignal_dom"/>
</dbReference>
<dbReference type="EMBL" id="VCMV01000077">
    <property type="protein sequence ID" value="KAB0264300.1"/>
    <property type="molecule type" value="Genomic_DNA"/>
</dbReference>
<evidence type="ECO:0000256" key="1">
    <source>
        <dbReference type="ARBA" id="ARBA00004429"/>
    </source>
</evidence>
<accession>A0A5N3P3J8</accession>
<dbReference type="GO" id="GO:0005886">
    <property type="term" value="C:plasma membrane"/>
    <property type="evidence" value="ECO:0007669"/>
    <property type="project" value="UniProtKB-SubCell"/>
</dbReference>
<sequence>MKFLNNLRLVAKLAIPVAIFVAISVGLVAFAMSGLSHMATDAQELVDIESRRLQLVLSVHGDMNEATIQEKSMIQLNPDQADRIKSTQAVFGEYTTQAIKSLDEMIALSSSPEFRKLNENLKASVSKYFEMMSRSTAFAAAGDDESASAISDGEGRNLRRQLREQISASTDGIALELQQAKADAAELAASTGRTLMVSAVLGLVVALGLIGSIAIFGIVRPLSGMTAAMGRLAEGDLTVEVTGAERKDEVGSLARALQVFKENALAARRLAAEQEAESDAKMRRAQVLDQLTKNFEAKVSALTHGLASAATEMEATAQTMTHVAHQSSERTVTVASAADQTSANVQTVAAATEELSISIREISSQVNLSSQIAERAVSDAKRTNETVQALATSAEKIGNVVALINNIAGQTNLLALNATIEAARAGEAGKGFAVVASEVKELANQTSKATDEISAQIGSVQHATGDAVEAIQKIAATISEMSQISVSIAAAMEEQGAATTEIARNVQEAARGTEQVTGNIADVRQGAGETGVAASQVLSAAQELARHSSSLGDEVEEFLTGVKAA</sequence>
<keyword evidence="3 5" id="KW-0807">Transducer</keyword>
<dbReference type="Gene3D" id="1.10.287.950">
    <property type="entry name" value="Methyl-accepting chemotaxis protein"/>
    <property type="match status" value="1"/>
</dbReference>
<dbReference type="GO" id="GO:0004888">
    <property type="term" value="F:transmembrane signaling receptor activity"/>
    <property type="evidence" value="ECO:0007669"/>
    <property type="project" value="InterPro"/>
</dbReference>
<dbReference type="Proteomes" id="UP000325684">
    <property type="component" value="Unassembled WGS sequence"/>
</dbReference>
<dbReference type="GO" id="GO:0007165">
    <property type="term" value="P:signal transduction"/>
    <property type="evidence" value="ECO:0007669"/>
    <property type="project" value="UniProtKB-KW"/>
</dbReference>
<dbReference type="InterPro" id="IPR004090">
    <property type="entry name" value="Chemotax_Me-accpt_rcpt"/>
</dbReference>
<dbReference type="PANTHER" id="PTHR32089">
    <property type="entry name" value="METHYL-ACCEPTING CHEMOTAXIS PROTEIN MCPB"/>
    <property type="match status" value="1"/>
</dbReference>
<keyword evidence="6" id="KW-0472">Membrane</keyword>
<dbReference type="CDD" id="cd06225">
    <property type="entry name" value="HAMP"/>
    <property type="match status" value="1"/>
</dbReference>
<evidence type="ECO:0000259" key="7">
    <source>
        <dbReference type="PROSITE" id="PS50111"/>
    </source>
</evidence>
<keyword evidence="6" id="KW-1133">Transmembrane helix</keyword>
<name>A0A5N3P3J8_9HYPH</name>
<keyword evidence="11" id="KW-1185">Reference proteome</keyword>
<protein>
    <submittedName>
        <fullName evidence="10">HAMP domain-containing protein</fullName>
    </submittedName>
</protein>
<dbReference type="GO" id="GO:0006935">
    <property type="term" value="P:chemotaxis"/>
    <property type="evidence" value="ECO:0007669"/>
    <property type="project" value="InterPro"/>
</dbReference>
<evidence type="ECO:0000256" key="4">
    <source>
        <dbReference type="ARBA" id="ARBA00029447"/>
    </source>
</evidence>
<gene>
    <name evidence="10" type="ORF">FEZ63_23655</name>
</gene>
<keyword evidence="2" id="KW-1003">Cell membrane</keyword>
<dbReference type="InterPro" id="IPR000727">
    <property type="entry name" value="T_SNARE_dom"/>
</dbReference>
<dbReference type="RefSeq" id="WP_150949687.1">
    <property type="nucleotide sequence ID" value="NZ_VCMV01000077.1"/>
</dbReference>
<feature type="transmembrane region" description="Helical" evidence="6">
    <location>
        <begin position="195"/>
        <end position="219"/>
    </location>
</feature>
<proteinExistence type="inferred from homology"/>
<dbReference type="PROSITE" id="PS50885">
    <property type="entry name" value="HAMP"/>
    <property type="match status" value="1"/>
</dbReference>
<comment type="similarity">
    <text evidence="4">Belongs to the methyl-accepting chemotaxis (MCP) protein family.</text>
</comment>
<dbReference type="SUPFAM" id="SSF58104">
    <property type="entry name" value="Methyl-accepting chemotaxis protein (MCP) signaling domain"/>
    <property type="match status" value="1"/>
</dbReference>
<dbReference type="SMART" id="SM00304">
    <property type="entry name" value="HAMP"/>
    <property type="match status" value="1"/>
</dbReference>
<evidence type="ECO:0000256" key="3">
    <source>
        <dbReference type="ARBA" id="ARBA00023224"/>
    </source>
</evidence>
<dbReference type="SMART" id="SM00283">
    <property type="entry name" value="MA"/>
    <property type="match status" value="1"/>
</dbReference>
<evidence type="ECO:0000256" key="5">
    <source>
        <dbReference type="PROSITE-ProRule" id="PRU00284"/>
    </source>
</evidence>
<comment type="subcellular location">
    <subcellularLocation>
        <location evidence="1">Cell inner membrane</location>
        <topology evidence="1">Multi-pass membrane protein</topology>
    </subcellularLocation>
</comment>
<evidence type="ECO:0000259" key="9">
    <source>
        <dbReference type="PROSITE" id="PS50885"/>
    </source>
</evidence>
<feature type="transmembrane region" description="Helical" evidence="6">
    <location>
        <begin position="13"/>
        <end position="35"/>
    </location>
</feature>
<feature type="domain" description="Methyl-accepting transducer" evidence="7">
    <location>
        <begin position="309"/>
        <end position="545"/>
    </location>
</feature>
<keyword evidence="2" id="KW-0997">Cell inner membrane</keyword>
<feature type="domain" description="T-SNARE coiled-coil homology" evidence="8">
    <location>
        <begin position="461"/>
        <end position="523"/>
    </location>
</feature>
<dbReference type="Pfam" id="PF00672">
    <property type="entry name" value="HAMP"/>
    <property type="match status" value="1"/>
</dbReference>
<dbReference type="OrthoDB" id="8482111at2"/>
<dbReference type="PROSITE" id="PS50111">
    <property type="entry name" value="CHEMOTAXIS_TRANSDUC_2"/>
    <property type="match status" value="1"/>
</dbReference>
<evidence type="ECO:0000259" key="8">
    <source>
        <dbReference type="PROSITE" id="PS50192"/>
    </source>
</evidence>